<dbReference type="OrthoDB" id="1107767at2759"/>
<organism evidence="3 4">
    <name type="scientific">Prunus armeniaca</name>
    <name type="common">Apricot</name>
    <name type="synonym">Armeniaca vulgaris</name>
    <dbReference type="NCBI Taxonomy" id="36596"/>
    <lineage>
        <taxon>Eukaryota</taxon>
        <taxon>Viridiplantae</taxon>
        <taxon>Streptophyta</taxon>
        <taxon>Embryophyta</taxon>
        <taxon>Tracheophyta</taxon>
        <taxon>Spermatophyta</taxon>
        <taxon>Magnoliopsida</taxon>
        <taxon>eudicotyledons</taxon>
        <taxon>Gunneridae</taxon>
        <taxon>Pentapetalae</taxon>
        <taxon>rosids</taxon>
        <taxon>fabids</taxon>
        <taxon>Rosales</taxon>
        <taxon>Rosaceae</taxon>
        <taxon>Amygdaloideae</taxon>
        <taxon>Amygdaleae</taxon>
        <taxon>Prunus</taxon>
    </lineage>
</organism>
<evidence type="ECO:0000313" key="4">
    <source>
        <dbReference type="Proteomes" id="UP000507245"/>
    </source>
</evidence>
<evidence type="ECO:0000256" key="1">
    <source>
        <dbReference type="SAM" id="MobiDB-lite"/>
    </source>
</evidence>
<sequence>MSPHATNKRDVNMIINNNNNNNNNGLYPPPSLKINKDSHFIKKSPSSSSSSPSSSASSSTSSLVNAVAGSAGARPPQQQQQRHPVIIYTHSPKIIHTHPRDFMALVQKLTGLSRFDEDAQAPPPQQQQTPRTTKAERGEGFLEGEMMSGKGAKVVMRNEDNDSSSVITTEENCSSTNIINSNINVGVSVGVGGGGDGHVQMNSCFVPPNPYIGGIPVFTPNAADFFSSNPINHLFTI</sequence>
<gene>
    <name evidence="3" type="ORF">ORAREDHAP_LOCUS33929</name>
</gene>
<proteinExistence type="predicted"/>
<accession>A0A6J5XL22</accession>
<name>A0A6J5XL22_PRUAR</name>
<feature type="region of interest" description="Disordered" evidence="1">
    <location>
        <begin position="116"/>
        <end position="140"/>
    </location>
</feature>
<feature type="compositionally biased region" description="Low complexity" evidence="1">
    <location>
        <begin position="44"/>
        <end position="60"/>
    </location>
</feature>
<dbReference type="PANTHER" id="PTHR33143:SF4">
    <property type="entry name" value="VQ DOMAIN-CONTAINING PROTEIN"/>
    <property type="match status" value="1"/>
</dbReference>
<evidence type="ECO:0000313" key="3">
    <source>
        <dbReference type="EMBL" id="CAB4311704.1"/>
    </source>
</evidence>
<dbReference type="PANTHER" id="PTHR33143">
    <property type="entry name" value="F16F4.1 PROTEIN-RELATED"/>
    <property type="match status" value="1"/>
</dbReference>
<feature type="domain" description="VQ" evidence="2">
    <location>
        <begin position="89"/>
        <end position="113"/>
    </location>
</feature>
<evidence type="ECO:0000259" key="2">
    <source>
        <dbReference type="Pfam" id="PF05678"/>
    </source>
</evidence>
<keyword evidence="4" id="KW-1185">Reference proteome</keyword>
<protein>
    <recommendedName>
        <fullName evidence="2">VQ domain-containing protein</fullName>
    </recommendedName>
</protein>
<feature type="region of interest" description="Disordered" evidence="1">
    <location>
        <begin position="1"/>
        <end position="60"/>
    </location>
</feature>
<dbReference type="Proteomes" id="UP000507245">
    <property type="component" value="Unassembled WGS sequence"/>
</dbReference>
<dbReference type="EMBL" id="CAEKKB010000005">
    <property type="protein sequence ID" value="CAB4311704.1"/>
    <property type="molecule type" value="Genomic_DNA"/>
</dbReference>
<dbReference type="AlphaFoldDB" id="A0A6J5XL22"/>
<dbReference type="GO" id="GO:0005634">
    <property type="term" value="C:nucleus"/>
    <property type="evidence" value="ECO:0007669"/>
    <property type="project" value="TreeGrafter"/>
</dbReference>
<dbReference type="InterPro" id="IPR039607">
    <property type="entry name" value="VQ_8/17/18/20/21/25"/>
</dbReference>
<dbReference type="Pfam" id="PF05678">
    <property type="entry name" value="VQ"/>
    <property type="match status" value="1"/>
</dbReference>
<dbReference type="InterPro" id="IPR008889">
    <property type="entry name" value="VQ"/>
</dbReference>
<reference evidence="4" key="1">
    <citation type="journal article" date="2020" name="Genome Biol.">
        <title>Gamete binning: chromosome-level and haplotype-resolved genome assembly enabled by high-throughput single-cell sequencing of gamete genomes.</title>
        <authorList>
            <person name="Campoy J.A."/>
            <person name="Sun H."/>
            <person name="Goel M."/>
            <person name="Jiao W.-B."/>
            <person name="Folz-Donahue K."/>
            <person name="Wang N."/>
            <person name="Rubio M."/>
            <person name="Liu C."/>
            <person name="Kukat C."/>
            <person name="Ruiz D."/>
            <person name="Huettel B."/>
            <person name="Schneeberger K."/>
        </authorList>
    </citation>
    <scope>NUCLEOTIDE SEQUENCE [LARGE SCALE GENOMIC DNA]</scope>
    <source>
        <strain evidence="4">cv. Rojo Pasion</strain>
    </source>
</reference>